<evidence type="ECO:0000313" key="3">
    <source>
        <dbReference type="Proteomes" id="UP000626109"/>
    </source>
</evidence>
<comment type="caution">
    <text evidence="2">The sequence shown here is derived from an EMBL/GenBank/DDBJ whole genome shotgun (WGS) entry which is preliminary data.</text>
</comment>
<proteinExistence type="predicted"/>
<evidence type="ECO:0008006" key="4">
    <source>
        <dbReference type="Google" id="ProtNLM"/>
    </source>
</evidence>
<dbReference type="Gene3D" id="3.40.50.150">
    <property type="entry name" value="Vaccinia Virus protein VP39"/>
    <property type="match status" value="1"/>
</dbReference>
<reference evidence="2" key="1">
    <citation type="submission" date="2021-02" db="EMBL/GenBank/DDBJ databases">
        <authorList>
            <person name="Dougan E. K."/>
            <person name="Rhodes N."/>
            <person name="Thang M."/>
            <person name="Chan C."/>
        </authorList>
    </citation>
    <scope>NUCLEOTIDE SEQUENCE</scope>
</reference>
<dbReference type="Proteomes" id="UP000626109">
    <property type="component" value="Unassembled WGS sequence"/>
</dbReference>
<name>A0A813KQR8_POLGL</name>
<dbReference type="InterPro" id="IPR029063">
    <property type="entry name" value="SAM-dependent_MTases_sf"/>
</dbReference>
<keyword evidence="1" id="KW-0732">Signal</keyword>
<protein>
    <recommendedName>
        <fullName evidence="4">Methyltransferase FkbM domain-containing protein</fullName>
    </recommendedName>
</protein>
<accession>A0A813KQR8</accession>
<dbReference type="SUPFAM" id="SSF53335">
    <property type="entry name" value="S-adenosyl-L-methionine-dependent methyltransferases"/>
    <property type="match status" value="1"/>
</dbReference>
<sequence length="608" mass="66633">MTGRVAFLLTATALASAPTLSELQENGGVAFQAPMFDEVWAGLRCDHRVEASFSKFCSNRCDQILGSLRMRMDISAISHDLLQEGERINLWQVCPLGYRGMHLLKGVQDLGRLRRDADAGADNSEKVLGLLVSAEKNIRQLVLEHQNLTYSLGHIGAAIYFHIGQFLQELTHQFPEFPNLVPGMEVAEVAGTSIPSEMEALRLYLLQDAPSLGPLGARDAAVGTAELRRRGGKSIEIAALLLAQADFVRLKSGSYRPPGAEGPEFLRLLTLGSAFLMQAWKHELARAPSLPHTQLLGFLSLAKLNSVPIFDVLDRLDSDVVPKLFLLQARTEFTTEPFVFHVLPTKNVESNHVLSFWDLHCDLAFKEFAMVRRSRSVADSLFTVIEIGAHLGGCIVFAATHLKAPLRALAVEPYPPAAAALRRTVADNNLSELLAVDERFICSDPTLRFTAKQLSMGPALQFTQPVWDDAADSLGDETEGNGCATMETVLQERGFDAESDIDLLRVHVLGRELDVLHSLKDSLGSGRIKALAVAILIDGEGNGYGGQDSVGIAKLLRSYGYRLEFYQKYFDDDVVSMLSTAPLVGTTTLFAQLDAHDLNSTGLFYRGR</sequence>
<organism evidence="2 3">
    <name type="scientific">Polarella glacialis</name>
    <name type="common">Dinoflagellate</name>
    <dbReference type="NCBI Taxonomy" id="89957"/>
    <lineage>
        <taxon>Eukaryota</taxon>
        <taxon>Sar</taxon>
        <taxon>Alveolata</taxon>
        <taxon>Dinophyceae</taxon>
        <taxon>Suessiales</taxon>
        <taxon>Suessiaceae</taxon>
        <taxon>Polarella</taxon>
    </lineage>
</organism>
<dbReference type="AlphaFoldDB" id="A0A813KQR8"/>
<dbReference type="EMBL" id="CAJNNW010032014">
    <property type="protein sequence ID" value="CAE8710606.1"/>
    <property type="molecule type" value="Genomic_DNA"/>
</dbReference>
<evidence type="ECO:0000256" key="1">
    <source>
        <dbReference type="SAM" id="SignalP"/>
    </source>
</evidence>
<feature type="chain" id="PRO_5032584286" description="Methyltransferase FkbM domain-containing protein" evidence="1">
    <location>
        <begin position="24"/>
        <end position="608"/>
    </location>
</feature>
<gene>
    <name evidence="2" type="ORF">PGLA2088_LOCUS36026</name>
</gene>
<evidence type="ECO:0000313" key="2">
    <source>
        <dbReference type="EMBL" id="CAE8710606.1"/>
    </source>
</evidence>
<feature type="signal peptide" evidence="1">
    <location>
        <begin position="1"/>
        <end position="23"/>
    </location>
</feature>